<feature type="region of interest" description="Disordered" evidence="1">
    <location>
        <begin position="1"/>
        <end position="70"/>
    </location>
</feature>
<organism evidence="2 4">
    <name type="scientific">Symbiodinium natans</name>
    <dbReference type="NCBI Taxonomy" id="878477"/>
    <lineage>
        <taxon>Eukaryota</taxon>
        <taxon>Sar</taxon>
        <taxon>Alveolata</taxon>
        <taxon>Dinophyceae</taxon>
        <taxon>Suessiales</taxon>
        <taxon>Symbiodiniaceae</taxon>
        <taxon>Symbiodinium</taxon>
    </lineage>
</organism>
<feature type="compositionally biased region" description="Polar residues" evidence="1">
    <location>
        <begin position="1"/>
        <end position="30"/>
    </location>
</feature>
<comment type="caution">
    <text evidence="2">The sequence shown here is derived from an EMBL/GenBank/DDBJ whole genome shotgun (WGS) entry which is preliminary data.</text>
</comment>
<keyword evidence="4" id="KW-1185">Reference proteome</keyword>
<evidence type="ECO:0000256" key="1">
    <source>
        <dbReference type="SAM" id="MobiDB-lite"/>
    </source>
</evidence>
<dbReference type="EMBL" id="CAJNDS010001557">
    <property type="protein sequence ID" value="CAE7265210.1"/>
    <property type="molecule type" value="Genomic_DNA"/>
</dbReference>
<evidence type="ECO:0000313" key="2">
    <source>
        <dbReference type="EMBL" id="CAE7265210.1"/>
    </source>
</evidence>
<name>A0A812MK17_9DINO</name>
<protein>
    <submittedName>
        <fullName evidence="2">Uncharacterized protein</fullName>
    </submittedName>
</protein>
<sequence>MTCATPSTAPKAATQRTPPSSVPTAATQDTFMEGATPCSGLPPTQQADTKGVTPAPTKTEAASLAANHFSPSSQEALLKAAIAKIEELQKEVQDLRSVPATRRSLSTALEAAKEQEKAEDDDDCQGADDASPEQDVVCTPDGIRVLSFDALRMRLKRLCQKRGSKGACHVDDSVHEDWASGGEKREWLEIALLEAIKQAAFQRRVVVVRERMESKEREIHGEWMTEEKMNKCGEFSPSSIRSIITYCKRFPQTLIRPAPCVFLSLCTGPSLSRSPISDPGQEMEIQRFYQRVFCGDADKGHRPTGGVY</sequence>
<dbReference type="EMBL" id="CAJNDS010001557">
    <property type="protein sequence ID" value="CAE7265237.1"/>
    <property type="molecule type" value="Genomic_DNA"/>
</dbReference>
<feature type="region of interest" description="Disordered" evidence="1">
    <location>
        <begin position="107"/>
        <end position="136"/>
    </location>
</feature>
<evidence type="ECO:0000313" key="4">
    <source>
        <dbReference type="Proteomes" id="UP000604046"/>
    </source>
</evidence>
<dbReference type="AlphaFoldDB" id="A0A812MK17"/>
<reference evidence="2" key="1">
    <citation type="submission" date="2021-02" db="EMBL/GenBank/DDBJ databases">
        <authorList>
            <person name="Dougan E. K."/>
            <person name="Rhodes N."/>
            <person name="Thang M."/>
            <person name="Chan C."/>
        </authorList>
    </citation>
    <scope>NUCLEOTIDE SEQUENCE</scope>
</reference>
<proteinExistence type="predicted"/>
<gene>
    <name evidence="2" type="ORF">SNAT2548_LOCUS13999</name>
    <name evidence="3" type="ORF">SNAT2548_LOCUS14002</name>
</gene>
<evidence type="ECO:0000313" key="3">
    <source>
        <dbReference type="EMBL" id="CAE7265237.1"/>
    </source>
</evidence>
<dbReference type="Proteomes" id="UP000604046">
    <property type="component" value="Unassembled WGS sequence"/>
</dbReference>
<accession>A0A812MK17</accession>
<feature type="compositionally biased region" description="Acidic residues" evidence="1">
    <location>
        <begin position="117"/>
        <end position="132"/>
    </location>
</feature>